<comment type="similarity">
    <text evidence="1">Belongs to the virb1 family.</text>
</comment>
<dbReference type="EMBL" id="JBFRYC010000003">
    <property type="protein sequence ID" value="MEX1661224.1"/>
    <property type="molecule type" value="Genomic_DNA"/>
</dbReference>
<feature type="signal peptide" evidence="2">
    <location>
        <begin position="1"/>
        <end position="23"/>
    </location>
</feature>
<evidence type="ECO:0000256" key="2">
    <source>
        <dbReference type="SAM" id="SignalP"/>
    </source>
</evidence>
<dbReference type="InterPro" id="IPR023346">
    <property type="entry name" value="Lysozyme-like_dom_sf"/>
</dbReference>
<dbReference type="RefSeq" id="WP_368391315.1">
    <property type="nucleotide sequence ID" value="NZ_JBFRYC010000003.1"/>
</dbReference>
<dbReference type="Pfam" id="PF01464">
    <property type="entry name" value="SLT"/>
    <property type="match status" value="1"/>
</dbReference>
<feature type="chain" id="PRO_5047065629" evidence="2">
    <location>
        <begin position="24"/>
        <end position="264"/>
    </location>
</feature>
<feature type="domain" description="Transglycosylase SLT" evidence="3">
    <location>
        <begin position="102"/>
        <end position="161"/>
    </location>
</feature>
<accession>A0ABV3TK75</accession>
<gene>
    <name evidence="4" type="ORF">AB4874_06105</name>
</gene>
<keyword evidence="5" id="KW-1185">Reference proteome</keyword>
<dbReference type="SUPFAM" id="SSF53955">
    <property type="entry name" value="Lysozyme-like"/>
    <property type="match status" value="1"/>
</dbReference>
<name>A0ABV3TK75_9RHOB</name>
<proteinExistence type="inferred from homology"/>
<protein>
    <submittedName>
        <fullName evidence="4">Transglycosylase SLT domain-containing protein</fullName>
    </submittedName>
</protein>
<comment type="caution">
    <text evidence="4">The sequence shown here is derived from an EMBL/GenBank/DDBJ whole genome shotgun (WGS) entry which is preliminary data.</text>
</comment>
<sequence length="264" mass="29212">MLGTLRLLSLSALLCLGNGHALRASTLDLAAICEAAAEQVSRESGVPVSVLKAISLNETGRKRNGAFRPWPWTVNMEGAGHWFETRDAALAYVFKEFKRGARSFDVGCFQINYKWHGEHFSSIEEMFDPLANGRYAAQFLSDLYSEMGDWKKAAGAFHSRTKKYADSYSTRFSSIRKKFLHEDGAPSDPADLVGAQRSAKPLDTRNSQIPDIPDIVLAQQENRRQQTRENTYPLLIRKETGAPSLGRAAGASLFANALAKREGL</sequence>
<evidence type="ECO:0000256" key="1">
    <source>
        <dbReference type="ARBA" id="ARBA00009387"/>
    </source>
</evidence>
<dbReference type="Proteomes" id="UP001557465">
    <property type="component" value="Unassembled WGS sequence"/>
</dbReference>
<dbReference type="InterPro" id="IPR008258">
    <property type="entry name" value="Transglycosylase_SLT_dom_1"/>
</dbReference>
<organism evidence="4 5">
    <name type="scientific">Thioclava arctica</name>
    <dbReference type="NCBI Taxonomy" id="3238301"/>
    <lineage>
        <taxon>Bacteria</taxon>
        <taxon>Pseudomonadati</taxon>
        <taxon>Pseudomonadota</taxon>
        <taxon>Alphaproteobacteria</taxon>
        <taxon>Rhodobacterales</taxon>
        <taxon>Paracoccaceae</taxon>
        <taxon>Thioclava</taxon>
    </lineage>
</organism>
<reference evidence="4 5" key="1">
    <citation type="journal article" date="2011" name="Int. J. Syst. Evol. Microbiol.">
        <title>Zhongshania antarctica gen. nov., sp. nov. and Zhongshania guokunii sp. nov., gammaproteobacteria respectively isolated from coastal attached (fast) ice and surface seawater of the Antarctic.</title>
        <authorList>
            <person name="Li H.J."/>
            <person name="Zhang X.Y."/>
            <person name="Chen C.X."/>
            <person name="Zhang Y.J."/>
            <person name="Gao Z.M."/>
            <person name="Yu Y."/>
            <person name="Chen X.L."/>
            <person name="Chen B."/>
            <person name="Zhang Y.Z."/>
        </authorList>
    </citation>
    <scope>NUCLEOTIDE SEQUENCE [LARGE SCALE GENOMIC DNA]</scope>
    <source>
        <strain evidence="4 5">15-R06ZXC-3</strain>
    </source>
</reference>
<keyword evidence="2" id="KW-0732">Signal</keyword>
<evidence type="ECO:0000313" key="4">
    <source>
        <dbReference type="EMBL" id="MEX1661224.1"/>
    </source>
</evidence>
<evidence type="ECO:0000259" key="3">
    <source>
        <dbReference type="Pfam" id="PF01464"/>
    </source>
</evidence>
<evidence type="ECO:0000313" key="5">
    <source>
        <dbReference type="Proteomes" id="UP001557465"/>
    </source>
</evidence>